<dbReference type="InterPro" id="IPR032466">
    <property type="entry name" value="Metal_Hydrolase"/>
</dbReference>
<comment type="caution">
    <text evidence="3">The sequence shown here is derived from an EMBL/GenBank/DDBJ whole genome shotgun (WGS) entry which is preliminary data.</text>
</comment>
<dbReference type="PANTHER" id="PTHR43794">
    <property type="entry name" value="AMINOHYDROLASE SSNA-RELATED"/>
    <property type="match status" value="1"/>
</dbReference>
<dbReference type="SUPFAM" id="SSF51338">
    <property type="entry name" value="Composite domain of metallo-dependent hydrolases"/>
    <property type="match status" value="1"/>
</dbReference>
<organism evidence="3 4">
    <name type="scientific">Haloarcula salinisoli</name>
    <dbReference type="NCBI Taxonomy" id="2487746"/>
    <lineage>
        <taxon>Archaea</taxon>
        <taxon>Methanobacteriati</taxon>
        <taxon>Methanobacteriota</taxon>
        <taxon>Stenosarchaea group</taxon>
        <taxon>Halobacteria</taxon>
        <taxon>Halobacteriales</taxon>
        <taxon>Haloarculaceae</taxon>
        <taxon>Haloarcula</taxon>
    </lineage>
</organism>
<dbReference type="InterPro" id="IPR050287">
    <property type="entry name" value="MTA/SAH_deaminase"/>
</dbReference>
<evidence type="ECO:0000256" key="1">
    <source>
        <dbReference type="ARBA" id="ARBA00022801"/>
    </source>
</evidence>
<dbReference type="GO" id="GO:0016810">
    <property type="term" value="F:hydrolase activity, acting on carbon-nitrogen (but not peptide) bonds"/>
    <property type="evidence" value="ECO:0007669"/>
    <property type="project" value="InterPro"/>
</dbReference>
<evidence type="ECO:0000259" key="2">
    <source>
        <dbReference type="Pfam" id="PF01979"/>
    </source>
</evidence>
<sequence>MAGHTPDVVIYDALVLTVDSDNRLLDGGTVVVTDGRITEVRPSRADDDRLDADHSIDGDGKLVLPGLVNTHTHLEMTPLVGAVSDWDLRELLLQMTVFFDRLDDEALAYFRQAGYELAALNFLRGGVTTVNAMDIRPGQGAEVFGSAGLRGFFGPAMTDLFWDVPVAEQFDRFRSFVEAHHDTYDGRIRATICPHDDWSCSREFWEQTADLAADYPDLLVHTHLLELAESNTMGRANGGDDSLDMLESVGLLDDRLVAAHCRVADDDDIRRFAAADAAVAHCPSVVAYWNPDPEMQWTPVPEMRAAGIDVGLGIDDHYWHDSYNMFGEARQARMAANLKRTAGQYESMELLRMLTIEGARALGVGDQIGSIEPGKQADLIVLDVDKPKFTPLTNVPAQVVNGATPADVVTVLVDGTVLLRDGTVETMEPDAVRDRVETAVERFQDETDWDLSLAGGEPPGTASTLRDIPKRGPARLLGRLAVQHVKDTVSW</sequence>
<dbReference type="AlphaFoldDB" id="A0A8J7YBU0"/>
<name>A0A8J7YBU0_9EURY</name>
<evidence type="ECO:0000313" key="3">
    <source>
        <dbReference type="EMBL" id="MBX0302672.1"/>
    </source>
</evidence>
<dbReference type="InterPro" id="IPR006680">
    <property type="entry name" value="Amidohydro-rel"/>
</dbReference>
<dbReference type="SUPFAM" id="SSF51556">
    <property type="entry name" value="Metallo-dependent hydrolases"/>
    <property type="match status" value="1"/>
</dbReference>
<reference evidence="3" key="1">
    <citation type="submission" date="2021-06" db="EMBL/GenBank/DDBJ databases">
        <title>Halomicroarcula sp. F24A a new haloarchaeum isolated from saline soil.</title>
        <authorList>
            <person name="Duran-Viseras A."/>
            <person name="Sanchez-Porro C."/>
            <person name="Ventosa A."/>
        </authorList>
    </citation>
    <scope>NUCLEOTIDE SEQUENCE</scope>
    <source>
        <strain evidence="3">F24A</strain>
    </source>
</reference>
<protein>
    <submittedName>
        <fullName evidence="3">Amidohydrolase family protein</fullName>
    </submittedName>
</protein>
<dbReference type="RefSeq" id="WP_220586906.1">
    <property type="nucleotide sequence ID" value="NZ_RKLQ01000001.1"/>
</dbReference>
<keyword evidence="1" id="KW-0378">Hydrolase</keyword>
<dbReference type="EMBL" id="RKLQ01000001">
    <property type="protein sequence ID" value="MBX0302672.1"/>
    <property type="molecule type" value="Genomic_DNA"/>
</dbReference>
<feature type="domain" description="Amidohydrolase-related" evidence="2">
    <location>
        <begin position="62"/>
        <end position="417"/>
    </location>
</feature>
<evidence type="ECO:0000313" key="4">
    <source>
        <dbReference type="Proteomes" id="UP000783863"/>
    </source>
</evidence>
<keyword evidence="4" id="KW-1185">Reference proteome</keyword>
<dbReference type="InterPro" id="IPR011059">
    <property type="entry name" value="Metal-dep_hydrolase_composite"/>
</dbReference>
<dbReference type="Proteomes" id="UP000783863">
    <property type="component" value="Unassembled WGS sequence"/>
</dbReference>
<gene>
    <name evidence="3" type="ORF">EGD98_03185</name>
</gene>
<proteinExistence type="predicted"/>
<dbReference type="Gene3D" id="3.20.20.140">
    <property type="entry name" value="Metal-dependent hydrolases"/>
    <property type="match status" value="1"/>
</dbReference>
<accession>A0A8J7YBU0</accession>
<dbReference type="PANTHER" id="PTHR43794:SF11">
    <property type="entry name" value="AMIDOHYDROLASE-RELATED DOMAIN-CONTAINING PROTEIN"/>
    <property type="match status" value="1"/>
</dbReference>
<dbReference type="Pfam" id="PF01979">
    <property type="entry name" value="Amidohydro_1"/>
    <property type="match status" value="1"/>
</dbReference>
<dbReference type="Gene3D" id="2.30.40.10">
    <property type="entry name" value="Urease, subunit C, domain 1"/>
    <property type="match status" value="1"/>
</dbReference>